<gene>
    <name evidence="13" type="ORF">H310_07185</name>
</gene>
<dbReference type="PANTHER" id="PTHR22930:SF228">
    <property type="entry name" value="PROTEIN ALP1-LIKE"/>
    <property type="match status" value="1"/>
</dbReference>
<evidence type="ECO:0000256" key="2">
    <source>
        <dbReference type="ARBA" id="ARBA00004123"/>
    </source>
</evidence>
<feature type="region of interest" description="Disordered" evidence="8">
    <location>
        <begin position="306"/>
        <end position="330"/>
    </location>
</feature>
<evidence type="ECO:0000256" key="8">
    <source>
        <dbReference type="SAM" id="MobiDB-lite"/>
    </source>
</evidence>
<dbReference type="GO" id="GO:0005634">
    <property type="term" value="C:nucleus"/>
    <property type="evidence" value="ECO:0007669"/>
    <property type="project" value="UniProtKB-SubCell"/>
</dbReference>
<dbReference type="OrthoDB" id="129044at2759"/>
<dbReference type="GO" id="GO:0016787">
    <property type="term" value="F:hydrolase activity"/>
    <property type="evidence" value="ECO:0007669"/>
    <property type="project" value="UniProtKB-KW"/>
</dbReference>
<evidence type="ECO:0000256" key="9">
    <source>
        <dbReference type="SAM" id="Phobius"/>
    </source>
</evidence>
<evidence type="ECO:0000256" key="4">
    <source>
        <dbReference type="ARBA" id="ARBA00022722"/>
    </source>
</evidence>
<dbReference type="Pfam" id="PF26138">
    <property type="entry name" value="DUF8040"/>
    <property type="match status" value="1"/>
</dbReference>
<dbReference type="Pfam" id="PF13359">
    <property type="entry name" value="DDE_Tnp_4"/>
    <property type="match status" value="1"/>
</dbReference>
<feature type="transmembrane region" description="Helical" evidence="9">
    <location>
        <begin position="82"/>
        <end position="102"/>
    </location>
</feature>
<keyword evidence="10" id="KW-0732">Signal</keyword>
<dbReference type="eggNOG" id="KOG4585">
    <property type="taxonomic scope" value="Eukaryota"/>
</dbReference>
<keyword evidence="9" id="KW-0812">Transmembrane</keyword>
<evidence type="ECO:0000256" key="10">
    <source>
        <dbReference type="SAM" id="SignalP"/>
    </source>
</evidence>
<dbReference type="GO" id="GO:0004518">
    <property type="term" value="F:nuclease activity"/>
    <property type="evidence" value="ECO:0007669"/>
    <property type="project" value="UniProtKB-KW"/>
</dbReference>
<organism evidence="13">
    <name type="scientific">Aphanomyces invadans</name>
    <dbReference type="NCBI Taxonomy" id="157072"/>
    <lineage>
        <taxon>Eukaryota</taxon>
        <taxon>Sar</taxon>
        <taxon>Stramenopiles</taxon>
        <taxon>Oomycota</taxon>
        <taxon>Saprolegniomycetes</taxon>
        <taxon>Saprolegniales</taxon>
        <taxon>Verrucalvaceae</taxon>
        <taxon>Aphanomyces</taxon>
    </lineage>
</organism>
<evidence type="ECO:0000259" key="11">
    <source>
        <dbReference type="Pfam" id="PF13359"/>
    </source>
</evidence>
<feature type="chain" id="PRO_5001534823" evidence="10">
    <location>
        <begin position="19"/>
        <end position="330"/>
    </location>
</feature>
<keyword evidence="4" id="KW-0540">Nuclease</keyword>
<dbReference type="GeneID" id="20084235"/>
<dbReference type="GO" id="GO:0046872">
    <property type="term" value="F:metal ion binding"/>
    <property type="evidence" value="ECO:0007669"/>
    <property type="project" value="UniProtKB-KW"/>
</dbReference>
<evidence type="ECO:0000256" key="7">
    <source>
        <dbReference type="ARBA" id="ARBA00023242"/>
    </source>
</evidence>
<evidence type="ECO:0000256" key="1">
    <source>
        <dbReference type="ARBA" id="ARBA00001968"/>
    </source>
</evidence>
<keyword evidence="9" id="KW-1133">Transmembrane helix</keyword>
<protein>
    <submittedName>
        <fullName evidence="13">Uncharacterized protein</fullName>
    </submittedName>
</protein>
<keyword evidence="9" id="KW-0472">Membrane</keyword>
<evidence type="ECO:0000256" key="6">
    <source>
        <dbReference type="ARBA" id="ARBA00022801"/>
    </source>
</evidence>
<dbReference type="AlphaFoldDB" id="A0A024U2Y5"/>
<name>A0A024U2Y5_9STRA</name>
<dbReference type="InterPro" id="IPR058353">
    <property type="entry name" value="DUF8040"/>
</dbReference>
<feature type="domain" description="DDE Tnp4" evidence="11">
    <location>
        <begin position="128"/>
        <end position="288"/>
    </location>
</feature>
<dbReference type="RefSeq" id="XP_008870749.1">
    <property type="nucleotide sequence ID" value="XM_008872527.1"/>
</dbReference>
<comment type="cofactor">
    <cofactor evidence="1">
        <name>a divalent metal cation</name>
        <dbReference type="ChEBI" id="CHEBI:60240"/>
    </cofactor>
</comment>
<dbReference type="PANTHER" id="PTHR22930">
    <property type="match status" value="1"/>
</dbReference>
<dbReference type="VEuPathDB" id="FungiDB:H310_07185"/>
<evidence type="ECO:0000313" key="13">
    <source>
        <dbReference type="EMBL" id="ETW00614.1"/>
    </source>
</evidence>
<accession>A0A024U2Y5</accession>
<dbReference type="STRING" id="157072.A0A024U2Y5"/>
<reference evidence="13" key="1">
    <citation type="submission" date="2013-12" db="EMBL/GenBank/DDBJ databases">
        <title>The Genome Sequence of Aphanomyces invadans NJM9701.</title>
        <authorList>
            <consortium name="The Broad Institute Genomics Platform"/>
            <person name="Russ C."/>
            <person name="Tyler B."/>
            <person name="van West P."/>
            <person name="Dieguez-Uribeondo J."/>
            <person name="Young S.K."/>
            <person name="Zeng Q."/>
            <person name="Gargeya S."/>
            <person name="Fitzgerald M."/>
            <person name="Abouelleil A."/>
            <person name="Alvarado L."/>
            <person name="Chapman S.B."/>
            <person name="Gainer-Dewar J."/>
            <person name="Goldberg J."/>
            <person name="Griggs A."/>
            <person name="Gujja S."/>
            <person name="Hansen M."/>
            <person name="Howarth C."/>
            <person name="Imamovic A."/>
            <person name="Ireland A."/>
            <person name="Larimer J."/>
            <person name="McCowan C."/>
            <person name="Murphy C."/>
            <person name="Pearson M."/>
            <person name="Poon T.W."/>
            <person name="Priest M."/>
            <person name="Roberts A."/>
            <person name="Saif S."/>
            <person name="Shea T."/>
            <person name="Sykes S."/>
            <person name="Wortman J."/>
            <person name="Nusbaum C."/>
            <person name="Birren B."/>
        </authorList>
    </citation>
    <scope>NUCLEOTIDE SEQUENCE [LARGE SCALE GENOMIC DNA]</scope>
    <source>
        <strain evidence="13">NJM9701</strain>
    </source>
</reference>
<sequence>MATISILVGCAAWWAVNHVIKGPCHTTALKGEQWVDELLTGSHRRFRNQLRMLPSTFNSLLATLQSKYSLSSSRYVSAKEKLATFLFVIASLLLLYPVVVTLPSKDIPYEIHSNPKMYPFFEHCVGALDGTHIRATPPPGFAKPFRNRKGYVSQNVVAACSFDLRFVYVLAGWEGAASDGRVLSDALLGKGFEIPEGKMYLGDAGYSLKTNLLTPYRGVRYHLREWAAGNQRPQNARELYNLRHYQQRNCIERVFGVLKKRFKILEYPSEYPFTTQVDLVYTLCALHNIVMELEYDRHFLQMADKAKKKRDQLQKRRANRHRRMSNVPTE</sequence>
<dbReference type="InterPro" id="IPR027806">
    <property type="entry name" value="HARBI1_dom"/>
</dbReference>
<keyword evidence="7" id="KW-0539">Nucleus</keyword>
<comment type="similarity">
    <text evidence="3">Belongs to the HARBI1 family.</text>
</comment>
<comment type="subcellular location">
    <subcellularLocation>
        <location evidence="2">Nucleus</location>
    </subcellularLocation>
</comment>
<feature type="signal peptide" evidence="10">
    <location>
        <begin position="1"/>
        <end position="18"/>
    </location>
</feature>
<evidence type="ECO:0000256" key="3">
    <source>
        <dbReference type="ARBA" id="ARBA00006958"/>
    </source>
</evidence>
<feature type="compositionally biased region" description="Basic residues" evidence="8">
    <location>
        <begin position="306"/>
        <end position="324"/>
    </location>
</feature>
<keyword evidence="6" id="KW-0378">Hydrolase</keyword>
<dbReference type="EMBL" id="KI913964">
    <property type="protein sequence ID" value="ETW00614.1"/>
    <property type="molecule type" value="Genomic_DNA"/>
</dbReference>
<feature type="domain" description="DUF8040" evidence="12">
    <location>
        <begin position="27"/>
        <end position="90"/>
    </location>
</feature>
<evidence type="ECO:0000256" key="5">
    <source>
        <dbReference type="ARBA" id="ARBA00022723"/>
    </source>
</evidence>
<dbReference type="InterPro" id="IPR045249">
    <property type="entry name" value="HARBI1-like"/>
</dbReference>
<evidence type="ECO:0000259" key="12">
    <source>
        <dbReference type="Pfam" id="PF26138"/>
    </source>
</evidence>
<proteinExistence type="inferred from homology"/>
<keyword evidence="5" id="KW-0479">Metal-binding</keyword>